<comment type="caution">
    <text evidence="1">The sequence shown here is derived from an EMBL/GenBank/DDBJ whole genome shotgun (WGS) entry which is preliminary data.</text>
</comment>
<sequence>MQSLIQALRNLPSAHSNDDSHAELDALLSELIPLFISAAPDTRSQVRQAAASDRKLKDSIRNYAARAAVTLHSGANDDMYASLVARGNVPVVANDNDELFRLGLGALAIEDCADYRESMTALAELCIRGEKAGIVPHRHLEQLAPIFSDKDIGGFGNEERPYKMVVRDFRKSK</sequence>
<evidence type="ECO:0008006" key="3">
    <source>
        <dbReference type="Google" id="ProtNLM"/>
    </source>
</evidence>
<evidence type="ECO:0000313" key="1">
    <source>
        <dbReference type="EMBL" id="GAA4470335.1"/>
    </source>
</evidence>
<protein>
    <recommendedName>
        <fullName evidence="3">PIN domain-containing protein</fullName>
    </recommendedName>
</protein>
<accession>A0ABP8NSI6</accession>
<keyword evidence="2" id="KW-1185">Reference proteome</keyword>
<gene>
    <name evidence="1" type="ORF">GCM10023156_63500</name>
</gene>
<proteinExistence type="predicted"/>
<reference evidence="2" key="1">
    <citation type="journal article" date="2019" name="Int. J. Syst. Evol. Microbiol.">
        <title>The Global Catalogue of Microorganisms (GCM) 10K type strain sequencing project: providing services to taxonomists for standard genome sequencing and annotation.</title>
        <authorList>
            <consortium name="The Broad Institute Genomics Platform"/>
            <consortium name="The Broad Institute Genome Sequencing Center for Infectious Disease"/>
            <person name="Wu L."/>
            <person name="Ma J."/>
        </authorList>
    </citation>
    <scope>NUCLEOTIDE SEQUENCE [LARGE SCALE GENOMIC DNA]</scope>
    <source>
        <strain evidence="2">JCM 17759</strain>
    </source>
</reference>
<evidence type="ECO:0000313" key="2">
    <source>
        <dbReference type="Proteomes" id="UP001500840"/>
    </source>
</evidence>
<dbReference type="Proteomes" id="UP001500840">
    <property type="component" value="Unassembled WGS sequence"/>
</dbReference>
<name>A0ABP8NSI6_9BACT</name>
<dbReference type="RefSeq" id="WP_345327727.1">
    <property type="nucleotide sequence ID" value="NZ_BAABGA010000111.1"/>
</dbReference>
<organism evidence="1 2">
    <name type="scientific">Novipirellula rosea</name>
    <dbReference type="NCBI Taxonomy" id="1031540"/>
    <lineage>
        <taxon>Bacteria</taxon>
        <taxon>Pseudomonadati</taxon>
        <taxon>Planctomycetota</taxon>
        <taxon>Planctomycetia</taxon>
        <taxon>Pirellulales</taxon>
        <taxon>Pirellulaceae</taxon>
        <taxon>Novipirellula</taxon>
    </lineage>
</organism>
<dbReference type="EMBL" id="BAABGA010000111">
    <property type="protein sequence ID" value="GAA4470335.1"/>
    <property type="molecule type" value="Genomic_DNA"/>
</dbReference>